<name>A0A4Z2DVM9_SCHJA</name>
<accession>A0A4Z2DVM9</accession>
<dbReference type="AlphaFoldDB" id="A0A4Z2DVM9"/>
<dbReference type="GO" id="GO:0016020">
    <property type="term" value="C:membrane"/>
    <property type="evidence" value="ECO:0007669"/>
    <property type="project" value="InterPro"/>
</dbReference>
<dbReference type="InterPro" id="IPR009635">
    <property type="entry name" value="NPDC1"/>
</dbReference>
<organism evidence="2 3">
    <name type="scientific">Schistosoma japonicum</name>
    <name type="common">Blood fluke</name>
    <dbReference type="NCBI Taxonomy" id="6182"/>
    <lineage>
        <taxon>Eukaryota</taxon>
        <taxon>Metazoa</taxon>
        <taxon>Spiralia</taxon>
        <taxon>Lophotrochozoa</taxon>
        <taxon>Platyhelminthes</taxon>
        <taxon>Trematoda</taxon>
        <taxon>Digenea</taxon>
        <taxon>Strigeidida</taxon>
        <taxon>Schistosomatoidea</taxon>
        <taxon>Schistosomatidae</taxon>
        <taxon>Schistosoma</taxon>
    </lineage>
</organism>
<feature type="transmembrane region" description="Helical" evidence="1">
    <location>
        <begin position="47"/>
        <end position="74"/>
    </location>
</feature>
<evidence type="ECO:0000313" key="3">
    <source>
        <dbReference type="Proteomes" id="UP000311919"/>
    </source>
</evidence>
<dbReference type="OrthoDB" id="6270617at2759"/>
<dbReference type="EMBL" id="SKCS01000027">
    <property type="protein sequence ID" value="TNN20407.1"/>
    <property type="molecule type" value="Genomic_DNA"/>
</dbReference>
<keyword evidence="1" id="KW-1133">Transmembrane helix</keyword>
<keyword evidence="1" id="KW-0472">Membrane</keyword>
<dbReference type="EMBL" id="SKCS01000027">
    <property type="protein sequence ID" value="TNN20408.1"/>
    <property type="molecule type" value="Genomic_DNA"/>
</dbReference>
<evidence type="ECO:0000313" key="2">
    <source>
        <dbReference type="EMBL" id="TNN20408.1"/>
    </source>
</evidence>
<keyword evidence="1" id="KW-0812">Transmembrane</keyword>
<keyword evidence="3" id="KW-1185">Reference proteome</keyword>
<protein>
    <submittedName>
        <fullName evidence="2">Uncharacterized protein</fullName>
    </submittedName>
</protein>
<reference evidence="2 3" key="1">
    <citation type="submission" date="2019-03" db="EMBL/GenBank/DDBJ databases">
        <title>An improved genome assembly of the fluke Schistosoma japonicum.</title>
        <authorList>
            <person name="Hu W."/>
            <person name="Luo F."/>
            <person name="Yin M."/>
            <person name="Mo X."/>
            <person name="Sun C."/>
            <person name="Wu Q."/>
            <person name="Zhu B."/>
            <person name="Xiang M."/>
            <person name="Wang J."/>
            <person name="Wang Y."/>
            <person name="Zhang T."/>
            <person name="Xu B."/>
            <person name="Zheng H."/>
            <person name="Feng Z."/>
        </authorList>
    </citation>
    <scope>NUCLEOTIDE SEQUENCE [LARGE SCALE GENOMIC DNA]</scope>
    <source>
        <strain evidence="2">HuSjv2</strain>
        <tissue evidence="2">Worms</tissue>
    </source>
</reference>
<comment type="caution">
    <text evidence="2">The sequence shown here is derived from an EMBL/GenBank/DDBJ whole genome shotgun (WGS) entry which is preliminary data.</text>
</comment>
<sequence>MTYMCKFKRKLCCSLHICAMHIISGLRCLFCETVNRSITEEKSSDNLIMWISMGLGLSVAVLVITVCCLIVLVCNLRSMRYDANPATSKDPIVSGNNPLPGDRVLATSAQRYHFSHQKQQMLAEHKFSVVPVRDNSPPKVLYSNLKPAENLEIENPCFTGPENISDNISETTKQ</sequence>
<dbReference type="Pfam" id="PF06809">
    <property type="entry name" value="NPDC1"/>
    <property type="match status" value="1"/>
</dbReference>
<proteinExistence type="predicted"/>
<dbReference type="Proteomes" id="UP000311919">
    <property type="component" value="Unassembled WGS sequence"/>
</dbReference>
<gene>
    <name evidence="2" type="ORF">EWB00_004104</name>
</gene>
<evidence type="ECO:0000256" key="1">
    <source>
        <dbReference type="SAM" id="Phobius"/>
    </source>
</evidence>